<dbReference type="PANTHER" id="PTHR43156">
    <property type="entry name" value="STAGE II SPORULATION PROTEIN E-RELATED"/>
    <property type="match status" value="1"/>
</dbReference>
<organism evidence="5 6">
    <name type="scientific">Paracoccus pacificus</name>
    <dbReference type="NCBI Taxonomy" id="1463598"/>
    <lineage>
        <taxon>Bacteria</taxon>
        <taxon>Pseudomonadati</taxon>
        <taxon>Pseudomonadota</taxon>
        <taxon>Alphaproteobacteria</taxon>
        <taxon>Rhodobacterales</taxon>
        <taxon>Paracoccaceae</taxon>
        <taxon>Paracoccus</taxon>
    </lineage>
</organism>
<dbReference type="GO" id="GO:0004722">
    <property type="term" value="F:protein serine/threonine phosphatase activity"/>
    <property type="evidence" value="ECO:0007669"/>
    <property type="project" value="UniProtKB-EC"/>
</dbReference>
<dbReference type="PROSITE" id="PS50110">
    <property type="entry name" value="RESPONSE_REGULATORY"/>
    <property type="match status" value="1"/>
</dbReference>
<reference evidence="6" key="1">
    <citation type="journal article" date="2019" name="Int. J. Syst. Evol. Microbiol.">
        <title>The Global Catalogue of Microorganisms (GCM) 10K type strain sequencing project: providing services to taxonomists for standard genome sequencing and annotation.</title>
        <authorList>
            <consortium name="The Broad Institute Genomics Platform"/>
            <consortium name="The Broad Institute Genome Sequencing Center for Infectious Disease"/>
            <person name="Wu L."/>
            <person name="Ma J."/>
        </authorList>
    </citation>
    <scope>NUCLEOTIDE SEQUENCE [LARGE SCALE GENOMIC DNA]</scope>
    <source>
        <strain evidence="6">CCUG 56029</strain>
    </source>
</reference>
<dbReference type="InterPro" id="IPR052016">
    <property type="entry name" value="Bact_Sigma-Reg"/>
</dbReference>
<comment type="caution">
    <text evidence="5">The sequence shown here is derived from an EMBL/GenBank/DDBJ whole genome shotgun (WGS) entry which is preliminary data.</text>
</comment>
<dbReference type="InterPro" id="IPR036457">
    <property type="entry name" value="PPM-type-like_dom_sf"/>
</dbReference>
<proteinExistence type="predicted"/>
<protein>
    <submittedName>
        <fullName evidence="5">PP2C family protein-serine/threonine phosphatase</fullName>
        <ecNumber evidence="5">3.1.3.16</ecNumber>
    </submittedName>
</protein>
<evidence type="ECO:0000256" key="3">
    <source>
        <dbReference type="SAM" id="Coils"/>
    </source>
</evidence>
<keyword evidence="2" id="KW-0597">Phosphoprotein</keyword>
<accession>A0ABW4R9A0</accession>
<feature type="modified residue" description="4-aspartylphosphate" evidence="2">
    <location>
        <position position="60"/>
    </location>
</feature>
<dbReference type="EC" id="3.1.3.16" evidence="5"/>
<dbReference type="PANTHER" id="PTHR43156:SF2">
    <property type="entry name" value="STAGE II SPORULATION PROTEIN E"/>
    <property type="match status" value="1"/>
</dbReference>
<evidence type="ECO:0000256" key="2">
    <source>
        <dbReference type="PROSITE-ProRule" id="PRU00169"/>
    </source>
</evidence>
<dbReference type="InterPro" id="IPR001932">
    <property type="entry name" value="PPM-type_phosphatase-like_dom"/>
</dbReference>
<dbReference type="Proteomes" id="UP001597213">
    <property type="component" value="Unassembled WGS sequence"/>
</dbReference>
<dbReference type="Gene3D" id="3.60.40.10">
    <property type="entry name" value="PPM-type phosphatase domain"/>
    <property type="match status" value="1"/>
</dbReference>
<dbReference type="Pfam" id="PF00072">
    <property type="entry name" value="Response_reg"/>
    <property type="match status" value="1"/>
</dbReference>
<dbReference type="RefSeq" id="WP_379143480.1">
    <property type="nucleotide sequence ID" value="NZ_JBHUEN010000043.1"/>
</dbReference>
<dbReference type="SUPFAM" id="SSF81606">
    <property type="entry name" value="PP2C-like"/>
    <property type="match status" value="1"/>
</dbReference>
<feature type="domain" description="Response regulatory" evidence="4">
    <location>
        <begin position="11"/>
        <end position="127"/>
    </location>
</feature>
<keyword evidence="3" id="KW-0175">Coiled coil</keyword>
<keyword evidence="1 5" id="KW-0378">Hydrolase</keyword>
<dbReference type="Gene3D" id="3.40.50.2300">
    <property type="match status" value="1"/>
</dbReference>
<evidence type="ECO:0000259" key="4">
    <source>
        <dbReference type="PROSITE" id="PS50110"/>
    </source>
</evidence>
<dbReference type="SMART" id="SM00448">
    <property type="entry name" value="REC"/>
    <property type="match status" value="1"/>
</dbReference>
<evidence type="ECO:0000256" key="1">
    <source>
        <dbReference type="ARBA" id="ARBA00022801"/>
    </source>
</evidence>
<dbReference type="EMBL" id="JBHUEN010000043">
    <property type="protein sequence ID" value="MFD1882706.1"/>
    <property type="molecule type" value="Genomic_DNA"/>
</dbReference>
<gene>
    <name evidence="5" type="ORF">ACFSCT_13360</name>
</gene>
<dbReference type="SMART" id="SM00331">
    <property type="entry name" value="PP2C_SIG"/>
    <property type="match status" value="1"/>
</dbReference>
<evidence type="ECO:0000313" key="6">
    <source>
        <dbReference type="Proteomes" id="UP001597213"/>
    </source>
</evidence>
<sequence length="426" mass="46203">MPDKSSQSRRLVLLVDDSRAHRRVLAIQLRRAGYDVAEAGNAAEALDICAGVEPDFIISDWVLSGMQGPEFCRLYRQKPRQHYCYFILLTSKTDKHDLAFGLKSGADDFLVKPVSGAELLARVAAGDRILAMDERLRASNRRLEETLTRLQSAQDAIERDLREARMLQEGLLVDRNARFGDFDLSLLLRSAGHIGGDLIGFFPINEERVGIYAIDVSGHGVTAALLTARLAVHLSGSVGQNIALYHNAHGAVAALPPADLAKRLNAMMIREIRTDSYFTMVYLELDVTTGGIRLVQAGHPYPVIQRRDGRLQELGSGGLPVGVFAGAEFEEISAVLEPGDRLFLASDGITEATDAKGRQLGDEGLRTILQTNAKLGGSSLLESLAWSVAAYSRGVEGDDVSAILLERSESGALTADPARSERKIAG</sequence>
<dbReference type="Pfam" id="PF07228">
    <property type="entry name" value="SpoIIE"/>
    <property type="match status" value="1"/>
</dbReference>
<evidence type="ECO:0000313" key="5">
    <source>
        <dbReference type="EMBL" id="MFD1882706.1"/>
    </source>
</evidence>
<dbReference type="InterPro" id="IPR011006">
    <property type="entry name" value="CheY-like_superfamily"/>
</dbReference>
<dbReference type="InterPro" id="IPR001789">
    <property type="entry name" value="Sig_transdc_resp-reg_receiver"/>
</dbReference>
<name>A0ABW4R9A0_9RHOB</name>
<dbReference type="SUPFAM" id="SSF52172">
    <property type="entry name" value="CheY-like"/>
    <property type="match status" value="1"/>
</dbReference>
<keyword evidence="6" id="KW-1185">Reference proteome</keyword>
<feature type="coiled-coil region" evidence="3">
    <location>
        <begin position="133"/>
        <end position="163"/>
    </location>
</feature>